<feature type="region of interest" description="Disordered" evidence="1">
    <location>
        <begin position="1"/>
        <end position="22"/>
    </location>
</feature>
<dbReference type="EMBL" id="JASEJX010000007">
    <property type="protein sequence ID" value="KAK4521072.1"/>
    <property type="molecule type" value="Genomic_DNA"/>
</dbReference>
<feature type="compositionally biased region" description="Pro residues" evidence="1">
    <location>
        <begin position="191"/>
        <end position="206"/>
    </location>
</feature>
<protein>
    <submittedName>
        <fullName evidence="3">Uncharacterized protein</fullName>
    </submittedName>
</protein>
<evidence type="ECO:0000256" key="2">
    <source>
        <dbReference type="SAM" id="Phobius"/>
    </source>
</evidence>
<gene>
    <name evidence="3" type="ORF">ATC70_004062</name>
</gene>
<keyword evidence="2" id="KW-1133">Transmembrane helix</keyword>
<feature type="compositionally biased region" description="Pro residues" evidence="1">
    <location>
        <begin position="251"/>
        <end position="260"/>
    </location>
</feature>
<evidence type="ECO:0000256" key="1">
    <source>
        <dbReference type="SAM" id="MobiDB-lite"/>
    </source>
</evidence>
<sequence length="260" mass="28329">MNIQDSSTSSSSHLDPSTSDNHDISLATATEESSSTLLHRLHTNERQLRTLAVILSLTGGLSLSFALGVGIMIYWYSRKCKQRRKLHGRSSMKDAQEDVEDDEKSCATTNYSYCASCDMMVRDQRLEATSDVEQHDGMLFANTAASVVTDRPPNNATTTAATCLISPSPSIPPSSPASSTHRTEIIDLVRLPPPPLSHLPPTPEPSAPSAKELHHLHASSSRSNQQPDREANGGNRVEEDGEEELCHDCLVPPPAYTKEQ</sequence>
<comment type="caution">
    <text evidence="3">The sequence shown here is derived from an EMBL/GenBank/DDBJ whole genome shotgun (WGS) entry which is preliminary data.</text>
</comment>
<reference evidence="3 4" key="1">
    <citation type="submission" date="2022-11" db="EMBL/GenBank/DDBJ databases">
        <title>Mucor velutinosus strain NIH1002 WGS.</title>
        <authorList>
            <person name="Subramanian P."/>
            <person name="Mullikin J.C."/>
            <person name="Segre J.A."/>
            <person name="Zelazny A.M."/>
        </authorList>
    </citation>
    <scope>NUCLEOTIDE SEQUENCE [LARGE SCALE GENOMIC DNA]</scope>
    <source>
        <strain evidence="3 4">NIH1002</strain>
    </source>
</reference>
<name>A0AAN7DPK1_9FUNG</name>
<accession>A0AAN7DPK1</accession>
<evidence type="ECO:0000313" key="3">
    <source>
        <dbReference type="EMBL" id="KAK4521072.1"/>
    </source>
</evidence>
<feature type="region of interest" description="Disordered" evidence="1">
    <location>
        <begin position="161"/>
        <end position="260"/>
    </location>
</feature>
<keyword evidence="2" id="KW-0812">Transmembrane</keyword>
<evidence type="ECO:0000313" key="4">
    <source>
        <dbReference type="Proteomes" id="UP001304243"/>
    </source>
</evidence>
<keyword evidence="2" id="KW-0472">Membrane</keyword>
<dbReference type="AlphaFoldDB" id="A0AAN7DPK1"/>
<feature type="transmembrane region" description="Helical" evidence="2">
    <location>
        <begin position="51"/>
        <end position="76"/>
    </location>
</feature>
<organism evidence="3 4">
    <name type="scientific">Mucor velutinosus</name>
    <dbReference type="NCBI Taxonomy" id="708070"/>
    <lineage>
        <taxon>Eukaryota</taxon>
        <taxon>Fungi</taxon>
        <taxon>Fungi incertae sedis</taxon>
        <taxon>Mucoromycota</taxon>
        <taxon>Mucoromycotina</taxon>
        <taxon>Mucoromycetes</taxon>
        <taxon>Mucorales</taxon>
        <taxon>Mucorineae</taxon>
        <taxon>Mucoraceae</taxon>
        <taxon>Mucor</taxon>
    </lineage>
</organism>
<proteinExistence type="predicted"/>
<dbReference type="GeneID" id="89947764"/>
<dbReference type="Proteomes" id="UP001304243">
    <property type="component" value="Unassembled WGS sequence"/>
</dbReference>
<dbReference type="RefSeq" id="XP_064687738.1">
    <property type="nucleotide sequence ID" value="XM_064823414.1"/>
</dbReference>
<keyword evidence="4" id="KW-1185">Reference proteome</keyword>